<sequence>MSQGISGKCSASIFNRGTVRDGCGEVVQEIEFVAHSVDPAEANAYWVAMCNVEDVQCGRTSSRAVGSHEAFFGKDTSLPAVYATGQSSGRGSLDAEDDGEPTVEDPVSGR</sequence>
<protein>
    <submittedName>
        <fullName evidence="2">Uncharacterized protein</fullName>
    </submittedName>
</protein>
<dbReference type="OMA" id="SHEAFFG"/>
<dbReference type="Proteomes" id="UP000011750">
    <property type="component" value="Unassembled WGS sequence"/>
</dbReference>
<dbReference type="EnsemblPlants" id="Bra038182.1">
    <property type="protein sequence ID" value="Bra038182.1-P"/>
    <property type="gene ID" value="Bra038182"/>
</dbReference>
<feature type="compositionally biased region" description="Acidic residues" evidence="1">
    <location>
        <begin position="94"/>
        <end position="103"/>
    </location>
</feature>
<dbReference type="Gramene" id="Bra038182.1">
    <property type="protein sequence ID" value="Bra038182.1-P"/>
    <property type="gene ID" value="Bra038182"/>
</dbReference>
<dbReference type="AlphaFoldDB" id="M4FAR7"/>
<evidence type="ECO:0000313" key="2">
    <source>
        <dbReference type="EnsemblPlants" id="Bra038182.1-P"/>
    </source>
</evidence>
<name>M4FAR7_BRACM</name>
<reference evidence="2" key="3">
    <citation type="submission" date="2023-03" db="UniProtKB">
        <authorList>
            <consortium name="EnsemblPlants"/>
        </authorList>
    </citation>
    <scope>IDENTIFICATION</scope>
    <source>
        <strain evidence="2">cv. Chiifu-401-42</strain>
    </source>
</reference>
<accession>M4FAR7</accession>
<feature type="region of interest" description="Disordered" evidence="1">
    <location>
        <begin position="83"/>
        <end position="110"/>
    </location>
</feature>
<keyword evidence="3" id="KW-1185">Reference proteome</keyword>
<dbReference type="InParanoid" id="M4FAR7"/>
<dbReference type="HOGENOM" id="CLU_122114_0_0_1"/>
<evidence type="ECO:0000256" key="1">
    <source>
        <dbReference type="SAM" id="MobiDB-lite"/>
    </source>
</evidence>
<proteinExistence type="predicted"/>
<organism evidence="2 3">
    <name type="scientific">Brassica campestris</name>
    <name type="common">Field mustard</name>
    <dbReference type="NCBI Taxonomy" id="3711"/>
    <lineage>
        <taxon>Eukaryota</taxon>
        <taxon>Viridiplantae</taxon>
        <taxon>Streptophyta</taxon>
        <taxon>Embryophyta</taxon>
        <taxon>Tracheophyta</taxon>
        <taxon>Spermatophyta</taxon>
        <taxon>Magnoliopsida</taxon>
        <taxon>eudicotyledons</taxon>
        <taxon>Gunneridae</taxon>
        <taxon>Pentapetalae</taxon>
        <taxon>rosids</taxon>
        <taxon>malvids</taxon>
        <taxon>Brassicales</taxon>
        <taxon>Brassicaceae</taxon>
        <taxon>Brassiceae</taxon>
        <taxon>Brassica</taxon>
    </lineage>
</organism>
<evidence type="ECO:0000313" key="3">
    <source>
        <dbReference type="Proteomes" id="UP000011750"/>
    </source>
</evidence>
<reference evidence="3" key="2">
    <citation type="journal article" date="2018" name="Hortic Res">
        <title>Improved Brassica rapa reference genome by single-molecule sequencing and chromosome conformation capture technologies.</title>
        <authorList>
            <person name="Zhang L."/>
            <person name="Cai X."/>
            <person name="Wu J."/>
            <person name="Liu M."/>
            <person name="Grob S."/>
            <person name="Cheng F."/>
            <person name="Liang J."/>
            <person name="Cai C."/>
            <person name="Liu Z."/>
            <person name="Liu B."/>
            <person name="Wang F."/>
            <person name="Li S."/>
            <person name="Liu F."/>
            <person name="Li X."/>
            <person name="Cheng L."/>
            <person name="Yang W."/>
            <person name="Li M.H."/>
            <person name="Grossniklaus U."/>
            <person name="Zheng H."/>
            <person name="Wang X."/>
        </authorList>
    </citation>
    <scope>NUCLEOTIDE SEQUENCE [LARGE SCALE GENOMIC DNA]</scope>
    <source>
        <strain evidence="3">cv. Chiifu-401-42</strain>
    </source>
</reference>
<reference evidence="3" key="1">
    <citation type="journal article" date="2011" name="Nat. Genet.">
        <title>The genome of the mesopolyploid crop species Brassica rapa.</title>
        <authorList>
            <consortium name="Brassica rapa Genome Sequencing Project Consortium"/>
            <person name="Wang X."/>
            <person name="Wang H."/>
            <person name="Wang J."/>
            <person name="Sun R."/>
            <person name="Wu J."/>
            <person name="Liu S."/>
            <person name="Bai Y."/>
            <person name="Mun J.H."/>
            <person name="Bancroft I."/>
            <person name="Cheng F."/>
            <person name="Huang S."/>
            <person name="Li X."/>
            <person name="Hua W."/>
            <person name="Wang J."/>
            <person name="Wang X."/>
            <person name="Freeling M."/>
            <person name="Pires J.C."/>
            <person name="Paterson A.H."/>
            <person name="Chalhoub B."/>
            <person name="Wang B."/>
            <person name="Hayward A."/>
            <person name="Sharpe A.G."/>
            <person name="Park B.S."/>
            <person name="Weisshaar B."/>
            <person name="Liu B."/>
            <person name="Li B."/>
            <person name="Liu B."/>
            <person name="Tong C."/>
            <person name="Song C."/>
            <person name="Duran C."/>
            <person name="Peng C."/>
            <person name="Geng C."/>
            <person name="Koh C."/>
            <person name="Lin C."/>
            <person name="Edwards D."/>
            <person name="Mu D."/>
            <person name="Shen D."/>
            <person name="Soumpourou E."/>
            <person name="Li F."/>
            <person name="Fraser F."/>
            <person name="Conant G."/>
            <person name="Lassalle G."/>
            <person name="King G.J."/>
            <person name="Bonnema G."/>
            <person name="Tang H."/>
            <person name="Wang H."/>
            <person name="Belcram H."/>
            <person name="Zhou H."/>
            <person name="Hirakawa H."/>
            <person name="Abe H."/>
            <person name="Guo H."/>
            <person name="Wang H."/>
            <person name="Jin H."/>
            <person name="Parkin I.A."/>
            <person name="Batley J."/>
            <person name="Kim J.S."/>
            <person name="Just J."/>
            <person name="Li J."/>
            <person name="Xu J."/>
            <person name="Deng J."/>
            <person name="Kim J.A."/>
            <person name="Li J."/>
            <person name="Yu J."/>
            <person name="Meng J."/>
            <person name="Wang J."/>
            <person name="Min J."/>
            <person name="Poulain J."/>
            <person name="Wang J."/>
            <person name="Hatakeyama K."/>
            <person name="Wu K."/>
            <person name="Wang L."/>
            <person name="Fang L."/>
            <person name="Trick M."/>
            <person name="Links M.G."/>
            <person name="Zhao M."/>
            <person name="Jin M."/>
            <person name="Ramchiary N."/>
            <person name="Drou N."/>
            <person name="Berkman P.J."/>
            <person name="Cai Q."/>
            <person name="Huang Q."/>
            <person name="Li R."/>
            <person name="Tabata S."/>
            <person name="Cheng S."/>
            <person name="Zhang S."/>
            <person name="Zhang S."/>
            <person name="Huang S."/>
            <person name="Sato S."/>
            <person name="Sun S."/>
            <person name="Kwon S.J."/>
            <person name="Choi S.R."/>
            <person name="Lee T.H."/>
            <person name="Fan W."/>
            <person name="Zhao X."/>
            <person name="Tan X."/>
            <person name="Xu X."/>
            <person name="Wang Y."/>
            <person name="Qiu Y."/>
            <person name="Yin Y."/>
            <person name="Li Y."/>
            <person name="Du Y."/>
            <person name="Liao Y."/>
            <person name="Lim Y."/>
            <person name="Narusaka Y."/>
            <person name="Wang Y."/>
            <person name="Wang Z."/>
            <person name="Li Z."/>
            <person name="Wang Z."/>
            <person name="Xiong Z."/>
            <person name="Zhang Z."/>
        </authorList>
    </citation>
    <scope>NUCLEOTIDE SEQUENCE [LARGE SCALE GENOMIC DNA]</scope>
    <source>
        <strain evidence="3">cv. Chiifu-401-42</strain>
    </source>
</reference>